<gene>
    <name evidence="5" type="ORF">BBD42_19675</name>
</gene>
<dbReference type="EMBL" id="CP016808">
    <property type="protein sequence ID" value="ANY68444.1"/>
    <property type="molecule type" value="Genomic_DNA"/>
</dbReference>
<dbReference type="Pfam" id="PF12706">
    <property type="entry name" value="Lactamase_B_2"/>
    <property type="match status" value="1"/>
</dbReference>
<dbReference type="GO" id="GO:0005737">
    <property type="term" value="C:cytoplasm"/>
    <property type="evidence" value="ECO:0007669"/>
    <property type="project" value="TreeGrafter"/>
</dbReference>
<sequence length="367" mass="41314">MLTAIIVLAVLLLAVMLVLKFYPALGGVLTKEQVAGFSRLPHYEDGKFKNLSATAMDNSASNLFSMLRDYMKTNPNRKPQAKLPLHQLQFGGDDKGEQARVTWFGHSAMLLELDGKHLLLDPMFGQAPTPFPFFGNKRYSGKLPFEIAELPQIDAVVLSHDHYDHLDYDSIVKLKNKVRRFIVPLGVGSHLERWGVEKSIITEHDWWEELEFEGIRFAAAPAQHFSGRNLNNRDSTLWCSWVITGRAANIYFSGDSGYGAHFKEIGEKYGPFDLTLMECGQYDPRWASIHMMPEETVQAHVDVKGKTLLPIHWGAFTLSFHDWNDPVERVTQAAKQLNVQVATPIIGEPVAVGAGRLPSSIWWKTAQ</sequence>
<dbReference type="InterPro" id="IPR001279">
    <property type="entry name" value="Metallo-B-lactamas"/>
</dbReference>
<dbReference type="RefSeq" id="WP_099519583.1">
    <property type="nucleotide sequence ID" value="NZ_CP016808.1"/>
</dbReference>
<evidence type="ECO:0000256" key="2">
    <source>
        <dbReference type="ARBA" id="ARBA00034301"/>
    </source>
</evidence>
<reference evidence="5" key="1">
    <citation type="submission" date="2016-08" db="EMBL/GenBank/DDBJ databases">
        <title>Complete Genome Seqeunce of Paenibacillus sp. BIHB 4019 from tea rhizoplane.</title>
        <authorList>
            <person name="Thakur R."/>
            <person name="Swarnkar M.K."/>
            <person name="Gulati A."/>
        </authorList>
    </citation>
    <scope>NUCLEOTIDE SEQUENCE [LARGE SCALE GENOMIC DNA]</scope>
    <source>
        <strain evidence="5">BIHB4019</strain>
    </source>
</reference>
<dbReference type="Gene3D" id="3.60.15.10">
    <property type="entry name" value="Ribonuclease Z/Hydroxyacylglutathione hydrolase-like"/>
    <property type="match status" value="1"/>
</dbReference>
<proteinExistence type="predicted"/>
<dbReference type="SUPFAM" id="SSF56281">
    <property type="entry name" value="Metallo-hydrolase/oxidoreductase"/>
    <property type="match status" value="1"/>
</dbReference>
<name>A0A1B2DL59_9BACL</name>
<dbReference type="PANTHER" id="PTHR15032">
    <property type="entry name" value="N-ACYL-PHOSPHATIDYLETHANOLAMINE-HYDROLYZING PHOSPHOLIPASE D"/>
    <property type="match status" value="1"/>
</dbReference>
<evidence type="ECO:0000256" key="1">
    <source>
        <dbReference type="ARBA" id="ARBA00034221"/>
    </source>
</evidence>
<dbReference type="AlphaFoldDB" id="A0A1B2DL59"/>
<dbReference type="PANTHER" id="PTHR15032:SF4">
    <property type="entry name" value="N-ACYL-PHOSPHATIDYLETHANOLAMINE-HYDROLYZING PHOSPHOLIPASE D"/>
    <property type="match status" value="1"/>
</dbReference>
<evidence type="ECO:0000259" key="4">
    <source>
        <dbReference type="Pfam" id="PF12706"/>
    </source>
</evidence>
<accession>A0A1B2DL59</accession>
<comment type="function">
    <text evidence="2">Counteracts the endogenous Pycsar antiviral defense system. Phosphodiesterase that enables metal-dependent hydrolysis of host cyclic nucleotide Pycsar defense signals such as cCMP and cUMP.</text>
</comment>
<comment type="catalytic activity">
    <reaction evidence="3">
        <text>3',5'-cyclic UMP + H2O = UMP + H(+)</text>
        <dbReference type="Rhea" id="RHEA:70575"/>
        <dbReference type="ChEBI" id="CHEBI:15377"/>
        <dbReference type="ChEBI" id="CHEBI:15378"/>
        <dbReference type="ChEBI" id="CHEBI:57865"/>
        <dbReference type="ChEBI" id="CHEBI:184387"/>
    </reaction>
    <physiologicalReaction direction="left-to-right" evidence="3">
        <dbReference type="Rhea" id="RHEA:70576"/>
    </physiologicalReaction>
</comment>
<feature type="domain" description="Metallo-beta-lactamase" evidence="4">
    <location>
        <begin position="118"/>
        <end position="313"/>
    </location>
</feature>
<comment type="catalytic activity">
    <reaction evidence="1">
        <text>3',5'-cyclic CMP + H2O = CMP + H(+)</text>
        <dbReference type="Rhea" id="RHEA:72675"/>
        <dbReference type="ChEBI" id="CHEBI:15377"/>
        <dbReference type="ChEBI" id="CHEBI:15378"/>
        <dbReference type="ChEBI" id="CHEBI:58003"/>
        <dbReference type="ChEBI" id="CHEBI:60377"/>
    </reaction>
    <physiologicalReaction direction="left-to-right" evidence="1">
        <dbReference type="Rhea" id="RHEA:72676"/>
    </physiologicalReaction>
</comment>
<dbReference type="InterPro" id="IPR036866">
    <property type="entry name" value="RibonucZ/Hydroxyglut_hydro"/>
</dbReference>
<evidence type="ECO:0000256" key="3">
    <source>
        <dbReference type="ARBA" id="ARBA00048505"/>
    </source>
</evidence>
<organism evidence="5">
    <name type="scientific">Paenibacillus sp. BIHB 4019</name>
    <dbReference type="NCBI Taxonomy" id="1870819"/>
    <lineage>
        <taxon>Bacteria</taxon>
        <taxon>Bacillati</taxon>
        <taxon>Bacillota</taxon>
        <taxon>Bacilli</taxon>
        <taxon>Bacillales</taxon>
        <taxon>Paenibacillaceae</taxon>
        <taxon>Paenibacillus</taxon>
    </lineage>
</organism>
<evidence type="ECO:0000313" key="5">
    <source>
        <dbReference type="EMBL" id="ANY68444.1"/>
    </source>
</evidence>
<protein>
    <recommendedName>
        <fullName evidence="4">Metallo-beta-lactamase domain-containing protein</fullName>
    </recommendedName>
</protein>